<gene>
    <name evidence="13" type="ORF">NDU88_002317</name>
</gene>
<evidence type="ECO:0000256" key="8">
    <source>
        <dbReference type="ARBA" id="ARBA00073202"/>
    </source>
</evidence>
<dbReference type="FunFam" id="1.25.40.370:FF:000001">
    <property type="entry name" value="Apoptotic protease-activating factor 1"/>
    <property type="match status" value="1"/>
</dbReference>
<feature type="repeat" description="WD" evidence="10">
    <location>
        <begin position="837"/>
        <end position="878"/>
    </location>
</feature>
<dbReference type="EMBL" id="JANPWB010000002">
    <property type="protein sequence ID" value="KAJ1206924.1"/>
    <property type="molecule type" value="Genomic_DNA"/>
</dbReference>
<evidence type="ECO:0000259" key="12">
    <source>
        <dbReference type="PROSITE" id="PS50209"/>
    </source>
</evidence>
<evidence type="ECO:0000256" key="4">
    <source>
        <dbReference type="ARBA" id="ARBA00022703"/>
    </source>
</evidence>
<dbReference type="PROSITE" id="PS50294">
    <property type="entry name" value="WD_REPEATS_REGION"/>
    <property type="match status" value="4"/>
</dbReference>
<dbReference type="InterPro" id="IPR036322">
    <property type="entry name" value="WD40_repeat_dom_sf"/>
</dbReference>
<keyword evidence="7 9" id="KW-0067">ATP-binding</keyword>
<dbReference type="SUPFAM" id="SSF52540">
    <property type="entry name" value="P-loop containing nucleoside triphosphate hydrolases"/>
    <property type="match status" value="1"/>
</dbReference>
<dbReference type="GO" id="GO:0097190">
    <property type="term" value="P:apoptotic signaling pathway"/>
    <property type="evidence" value="ECO:0007669"/>
    <property type="project" value="InterPro"/>
</dbReference>
<dbReference type="SMART" id="SM00114">
    <property type="entry name" value="CARD"/>
    <property type="match status" value="1"/>
</dbReference>
<feature type="repeat" description="WD" evidence="10">
    <location>
        <begin position="1088"/>
        <end position="1126"/>
    </location>
</feature>
<dbReference type="FunFam" id="1.10.10.10:FF:000204">
    <property type="entry name" value="Apoptotic protease-activating factor 1"/>
    <property type="match status" value="1"/>
</dbReference>
<sequence>MPSPAMEEAARACLLRHRAALQRDLRTLYLLDHLVSDEVLTLAEEENVRAQPSQQARTAALIDVLLRKDGSAFISFYKALLNEGYRDLAGLLQPGLPDARSPEKRPQPYSPSPSPQLLNALCQGGVPQRPVVFVPRPQQVQAVRDQLGRLKPGSWVVLHGMAGSGKSVLAAEALRDPALLEEHFPGGVHWVPVGKQDKAGLLMKLQNVLARLDPGAQRPPLNLEEARDRLRLLLLHQYPKCLLILDDVWDPWVLKAFDVQCRVLVTSRDSSVASTVSGKTFLVPMESSLTHEEGIEVLSRYVNLEAKSLPEHAHDIVKECKGSPLVVSLVGALLRDFPNRWEYYARQLQRKQFKRIRKSSSYDYEALDEAMSISVNMLREDLKDFYKDLSVIKKDMKVPTQVLSLLWDMETEEVEDMLQEFVNKSLLFCDRNGKTFMYYLHDLQLDFLTEQNRHQLRDLHAKVVNQYQKHYSKNLSSSFQEDNMYWYNYLGYHMASADMQQELRSLLFSLDWINSKTQALGPAHLIHEFVEYKDILDNQGSFVREDFQVFLSLNGHILGRSPFPNIIQLGLCQPETSAVYKQARIQAMEDLKKGDLYFDWANRKNAQNMTSLVVRPHTDAVYHACFSPDGQRIASCGADKTLQLFKTETGENLLSVNAHDDDVLCCAFSADGEYVATCSIDKQTKVWNSFTGKLLHTYGEHTEQVNCCQFTNGSNQMLLATCSNDCLVKFWDLSKEQCRNTFFEHTMPVIHCRFSPCDDYLASCSADGTLKICDVLSANEYKSLDFRELFKNQDEDNVEVLVKCCSWSVDSSKIMAAAKNRLFIFDVKTGDLLTELLVSHHTTIQYCDFCPNSPLAAAAVSHYTVELWNTDSASKVAECSGHLSWVHCVAFSPDGSLLLTSSEDQTVRLWETRKVCKTTAMTLKQDFDVVFKGEAITVLAPDEGGRLQLFNGKTGDFISQSGPQQYGISCCCLSRDLYFAAVGGEDGSVRVLEIPTTSIIKFRIGHNKSVQYCQFTADGQTLISSSDDGVIQVWEWKIEKAMLLQGHVEAVKKFRLLENSRLLSWSFDGTVKVWKITTGKLEEDRICHTASILSCDVSPDASKFVSTCADKSAKVWCFSSTTPLYELSGHKGAVRCCRFSFDSTLLATGDDNGEIRLWSVGSGELLRLCSNMAITEGDILHSGWVTDLHFSPDGKTLVSTGGYLKWWRVDTGESLQTFYTQGSSPKSIYVSANFKTYVTIDNLGILYVLQMLK</sequence>
<name>A0AAV7W1I8_PLEWA</name>
<dbReference type="InterPro" id="IPR011029">
    <property type="entry name" value="DEATH-like_dom_sf"/>
</dbReference>
<dbReference type="InterPro" id="IPR037963">
    <property type="entry name" value="APAF1_CARD_dom"/>
</dbReference>
<dbReference type="Pfam" id="PF00400">
    <property type="entry name" value="WD40"/>
    <property type="match status" value="10"/>
</dbReference>
<dbReference type="SUPFAM" id="SSF47986">
    <property type="entry name" value="DEATH domain"/>
    <property type="match status" value="1"/>
</dbReference>
<dbReference type="FunFam" id="1.10.8.430:FF:000001">
    <property type="entry name" value="Apoptotic protease-activating factor 1"/>
    <property type="match status" value="1"/>
</dbReference>
<dbReference type="FunFam" id="2.130.10.10:FF:000135">
    <property type="entry name" value="Apoptotic protease-activating factor 1"/>
    <property type="match status" value="1"/>
</dbReference>
<dbReference type="PANTHER" id="PTHR22845">
    <property type="entry name" value="APOPTOTIC PROTEASE-ACTIVATING FACTOR 1"/>
    <property type="match status" value="1"/>
</dbReference>
<dbReference type="Pfam" id="PF17908">
    <property type="entry name" value="APAF1_C"/>
    <property type="match status" value="1"/>
</dbReference>
<dbReference type="InterPro" id="IPR017251">
    <property type="entry name" value="Apaf-1"/>
</dbReference>
<dbReference type="InterPro" id="IPR036388">
    <property type="entry name" value="WH-like_DNA-bd_sf"/>
</dbReference>
<keyword evidence="6 9" id="KW-0547">Nucleotide-binding</keyword>
<keyword evidence="5" id="KW-0677">Repeat</keyword>
<comment type="subcellular location">
    <subcellularLocation>
        <location evidence="1 9">Cytoplasm</location>
    </subcellularLocation>
</comment>
<dbReference type="PROSITE" id="PS50082">
    <property type="entry name" value="WD_REPEATS_2"/>
    <property type="match status" value="9"/>
</dbReference>
<accession>A0AAV7W1I8</accession>
<feature type="repeat" description="WD" evidence="10">
    <location>
        <begin position="614"/>
        <end position="655"/>
    </location>
</feature>
<evidence type="ECO:0000256" key="11">
    <source>
        <dbReference type="SAM" id="MobiDB-lite"/>
    </source>
</evidence>
<feature type="domain" description="CARD" evidence="12">
    <location>
        <begin position="6"/>
        <end position="95"/>
    </location>
</feature>
<dbReference type="FunFam" id="2.130.10.10:FF:000196">
    <property type="entry name" value="Apoptotic protease-activating factor 1"/>
    <property type="match status" value="1"/>
</dbReference>
<feature type="repeat" description="WD" evidence="10">
    <location>
        <begin position="1003"/>
        <end position="1035"/>
    </location>
</feature>
<comment type="subunit">
    <text evidence="9">Monomer. Oligomerizes upon binding of cytochrome c and dATP.</text>
</comment>
<feature type="repeat" description="WD" evidence="10">
    <location>
        <begin position="656"/>
        <end position="697"/>
    </location>
</feature>
<reference evidence="13" key="1">
    <citation type="journal article" date="2022" name="bioRxiv">
        <title>Sequencing and chromosome-scale assembly of the giantPleurodeles waltlgenome.</title>
        <authorList>
            <person name="Brown T."/>
            <person name="Elewa A."/>
            <person name="Iarovenko S."/>
            <person name="Subramanian E."/>
            <person name="Araus A.J."/>
            <person name="Petzold A."/>
            <person name="Susuki M."/>
            <person name="Suzuki K.-i.T."/>
            <person name="Hayashi T."/>
            <person name="Toyoda A."/>
            <person name="Oliveira C."/>
            <person name="Osipova E."/>
            <person name="Leigh N.D."/>
            <person name="Simon A."/>
            <person name="Yun M.H."/>
        </authorList>
    </citation>
    <scope>NUCLEOTIDE SEQUENCE</scope>
    <source>
        <strain evidence="13">20211129_DDA</strain>
        <tissue evidence="13">Liver</tissue>
    </source>
</reference>
<dbReference type="CDD" id="cd00200">
    <property type="entry name" value="WD40"/>
    <property type="match status" value="2"/>
</dbReference>
<evidence type="ECO:0000256" key="9">
    <source>
        <dbReference type="PIRNR" id="PIRNR037646"/>
    </source>
</evidence>
<comment type="function">
    <text evidence="9">Oligomeric Apaf-1 mediates the cytochrome c-dependent autocatalytic activation of pro-caspase-9 (Apaf-3), leading to the activation of caspase-3 and apoptosis. This activation requires ATP.</text>
</comment>
<feature type="repeat" description="WD" evidence="10">
    <location>
        <begin position="1127"/>
        <end position="1168"/>
    </location>
</feature>
<dbReference type="Gene3D" id="2.130.10.10">
    <property type="entry name" value="YVTN repeat-like/Quinoprotein amine dehydrogenase"/>
    <property type="match status" value="2"/>
</dbReference>
<dbReference type="InterPro" id="IPR042197">
    <property type="entry name" value="Apaf_helical"/>
</dbReference>
<dbReference type="Gene3D" id="1.10.10.10">
    <property type="entry name" value="Winged helix-like DNA-binding domain superfamily/Winged helix DNA-binding domain"/>
    <property type="match status" value="1"/>
</dbReference>
<dbReference type="Pfam" id="PF00619">
    <property type="entry name" value="CARD"/>
    <property type="match status" value="1"/>
</dbReference>
<dbReference type="FunFam" id="3.40.50.300:FF:000502">
    <property type="entry name" value="Apoptotic protease-activating factor 1"/>
    <property type="match status" value="1"/>
</dbReference>
<dbReference type="InterPro" id="IPR041452">
    <property type="entry name" value="APAF1_C"/>
</dbReference>
<keyword evidence="2 9" id="KW-0963">Cytoplasm</keyword>
<keyword evidence="14" id="KW-1185">Reference proteome</keyword>
<dbReference type="CDD" id="cd08323">
    <property type="entry name" value="CARD_APAF1"/>
    <property type="match status" value="1"/>
</dbReference>
<dbReference type="GO" id="GO:0043293">
    <property type="term" value="C:apoptosome"/>
    <property type="evidence" value="ECO:0007669"/>
    <property type="project" value="InterPro"/>
</dbReference>
<dbReference type="Pfam" id="PF00931">
    <property type="entry name" value="NB-ARC"/>
    <property type="match status" value="1"/>
</dbReference>
<dbReference type="GO" id="GO:0043531">
    <property type="term" value="F:ADP binding"/>
    <property type="evidence" value="ECO:0007669"/>
    <property type="project" value="InterPro"/>
</dbReference>
<dbReference type="Pfam" id="PF21296">
    <property type="entry name" value="WHD_APAF1"/>
    <property type="match status" value="1"/>
</dbReference>
<dbReference type="InterPro" id="IPR002182">
    <property type="entry name" value="NB-ARC"/>
</dbReference>
<comment type="caution">
    <text evidence="13">The sequence shown here is derived from an EMBL/GenBank/DDBJ whole genome shotgun (WGS) entry which is preliminary data.</text>
</comment>
<dbReference type="InterPro" id="IPR048975">
    <property type="entry name" value="WHD_APAF1"/>
</dbReference>
<dbReference type="AlphaFoldDB" id="A0AAV7W1I8"/>
<evidence type="ECO:0000313" key="14">
    <source>
        <dbReference type="Proteomes" id="UP001066276"/>
    </source>
</evidence>
<keyword evidence="4 9" id="KW-0053">Apoptosis</keyword>
<dbReference type="InterPro" id="IPR001315">
    <property type="entry name" value="CARD"/>
</dbReference>
<dbReference type="GO" id="GO:0042981">
    <property type="term" value="P:regulation of apoptotic process"/>
    <property type="evidence" value="ECO:0007669"/>
    <property type="project" value="InterPro"/>
</dbReference>
<dbReference type="PANTHER" id="PTHR22845:SF5">
    <property type="entry name" value="APOPTOTIC PROTEASE-ACTIVATING FACTOR 1"/>
    <property type="match status" value="1"/>
</dbReference>
<dbReference type="PRINTS" id="PR00364">
    <property type="entry name" value="DISEASERSIST"/>
</dbReference>
<dbReference type="PROSITE" id="PS00678">
    <property type="entry name" value="WD_REPEATS_1"/>
    <property type="match status" value="2"/>
</dbReference>
<dbReference type="SUPFAM" id="SSF50998">
    <property type="entry name" value="Quinoprotein alcohol dehydrogenase-like"/>
    <property type="match status" value="1"/>
</dbReference>
<organism evidence="13 14">
    <name type="scientific">Pleurodeles waltl</name>
    <name type="common">Iberian ribbed newt</name>
    <dbReference type="NCBI Taxonomy" id="8319"/>
    <lineage>
        <taxon>Eukaryota</taxon>
        <taxon>Metazoa</taxon>
        <taxon>Chordata</taxon>
        <taxon>Craniata</taxon>
        <taxon>Vertebrata</taxon>
        <taxon>Euteleostomi</taxon>
        <taxon>Amphibia</taxon>
        <taxon>Batrachia</taxon>
        <taxon>Caudata</taxon>
        <taxon>Salamandroidea</taxon>
        <taxon>Salamandridae</taxon>
        <taxon>Pleurodelinae</taxon>
        <taxon>Pleurodeles</taxon>
    </lineage>
</organism>
<dbReference type="Gene3D" id="3.40.50.300">
    <property type="entry name" value="P-loop containing nucleotide triphosphate hydrolases"/>
    <property type="match status" value="1"/>
</dbReference>
<evidence type="ECO:0000256" key="1">
    <source>
        <dbReference type="ARBA" id="ARBA00004496"/>
    </source>
</evidence>
<feature type="repeat" description="WD" evidence="10">
    <location>
        <begin position="698"/>
        <end position="741"/>
    </location>
</feature>
<protein>
    <recommendedName>
        <fullName evidence="8 9">Apoptotic protease-activating factor 1</fullName>
        <shortName evidence="9">APAF-1</shortName>
    </recommendedName>
</protein>
<proteinExistence type="predicted"/>
<evidence type="ECO:0000256" key="6">
    <source>
        <dbReference type="ARBA" id="ARBA00022741"/>
    </source>
</evidence>
<dbReference type="InterPro" id="IPR015943">
    <property type="entry name" value="WD40/YVTN_repeat-like_dom_sf"/>
</dbReference>
<evidence type="ECO:0000256" key="2">
    <source>
        <dbReference type="ARBA" id="ARBA00022490"/>
    </source>
</evidence>
<evidence type="ECO:0000256" key="5">
    <source>
        <dbReference type="ARBA" id="ARBA00022737"/>
    </source>
</evidence>
<feature type="region of interest" description="Disordered" evidence="11">
    <location>
        <begin position="93"/>
        <end position="116"/>
    </location>
</feature>
<dbReference type="Proteomes" id="UP001066276">
    <property type="component" value="Chromosome 1_2"/>
</dbReference>
<dbReference type="SUPFAM" id="SSF50978">
    <property type="entry name" value="WD40 repeat-like"/>
    <property type="match status" value="2"/>
</dbReference>
<dbReference type="Gene3D" id="1.10.533.10">
    <property type="entry name" value="Death Domain, Fas"/>
    <property type="match status" value="1"/>
</dbReference>
<dbReference type="GO" id="GO:0005524">
    <property type="term" value="F:ATP binding"/>
    <property type="evidence" value="ECO:0007669"/>
    <property type="project" value="UniProtKB-UniRule"/>
</dbReference>
<dbReference type="Gene3D" id="1.25.40.370">
    <property type="match status" value="1"/>
</dbReference>
<dbReference type="InterPro" id="IPR027417">
    <property type="entry name" value="P-loop_NTPase"/>
</dbReference>
<evidence type="ECO:0000256" key="3">
    <source>
        <dbReference type="ARBA" id="ARBA00022574"/>
    </source>
</evidence>
<dbReference type="InterPro" id="IPR019775">
    <property type="entry name" value="WD40_repeat_CS"/>
</dbReference>
<dbReference type="Gene3D" id="1.10.8.430">
    <property type="entry name" value="Helical domain of apoptotic protease-activating factors"/>
    <property type="match status" value="1"/>
</dbReference>
<evidence type="ECO:0000256" key="10">
    <source>
        <dbReference type="PROSITE-ProRule" id="PRU00221"/>
    </source>
</evidence>
<dbReference type="PIRSF" id="PIRSF037646">
    <property type="entry name" value="Apop_pept_activating-1"/>
    <property type="match status" value="1"/>
</dbReference>
<keyword evidence="3 10" id="KW-0853">WD repeat</keyword>
<dbReference type="InterPro" id="IPR001680">
    <property type="entry name" value="WD40_rpt"/>
</dbReference>
<dbReference type="PROSITE" id="PS50209">
    <property type="entry name" value="CARD"/>
    <property type="match status" value="1"/>
</dbReference>
<evidence type="ECO:0000313" key="13">
    <source>
        <dbReference type="EMBL" id="KAJ1206924.1"/>
    </source>
</evidence>
<feature type="repeat" description="WD" evidence="10">
    <location>
        <begin position="1044"/>
        <end position="1084"/>
    </location>
</feature>
<evidence type="ECO:0000256" key="7">
    <source>
        <dbReference type="ARBA" id="ARBA00022840"/>
    </source>
</evidence>
<dbReference type="SMART" id="SM00320">
    <property type="entry name" value="WD40"/>
    <property type="match status" value="13"/>
</dbReference>
<dbReference type="InterPro" id="IPR011047">
    <property type="entry name" value="Quinoprotein_ADH-like_sf"/>
</dbReference>
<feature type="repeat" description="WD" evidence="10">
    <location>
        <begin position="879"/>
        <end position="913"/>
    </location>
</feature>